<dbReference type="Pfam" id="PF06841">
    <property type="entry name" value="Phage_T4_gp19"/>
    <property type="match status" value="1"/>
</dbReference>
<dbReference type="KEGG" id="dmm:dnm_051540"/>
<dbReference type="EMBL" id="CP061800">
    <property type="protein sequence ID" value="QTA89106.1"/>
    <property type="molecule type" value="Genomic_DNA"/>
</dbReference>
<dbReference type="NCBIfam" id="TIGR02241">
    <property type="entry name" value="conserved hypothetical phage tail region protein"/>
    <property type="match status" value="1"/>
</dbReference>
<dbReference type="InterPro" id="IPR011747">
    <property type="entry name" value="CHP02241"/>
</dbReference>
<protein>
    <submittedName>
        <fullName evidence="1">Phage tail protein</fullName>
    </submittedName>
</protein>
<dbReference type="InterPro" id="IPR010667">
    <property type="entry name" value="Phage_T4_Gp19"/>
</dbReference>
<dbReference type="RefSeq" id="WP_207677884.1">
    <property type="nucleotide sequence ID" value="NZ_CP061800.1"/>
</dbReference>
<organism evidence="1 2">
    <name type="scientific">Desulfonema magnum</name>
    <dbReference type="NCBI Taxonomy" id="45655"/>
    <lineage>
        <taxon>Bacteria</taxon>
        <taxon>Pseudomonadati</taxon>
        <taxon>Thermodesulfobacteriota</taxon>
        <taxon>Desulfobacteria</taxon>
        <taxon>Desulfobacterales</taxon>
        <taxon>Desulfococcaceae</taxon>
        <taxon>Desulfonema</taxon>
    </lineage>
</organism>
<accession>A0A975BP77</accession>
<dbReference type="PANTHER" id="PTHR38009:SF1">
    <property type="entry name" value="CONSERVED HYPOTHETICAL PHAGE TAIL PROTEIN"/>
    <property type="match status" value="1"/>
</dbReference>
<dbReference type="PANTHER" id="PTHR38009">
    <property type="entry name" value="CONSERVED HYPOTHETICAL PHAGE TAIL PROTEIN"/>
    <property type="match status" value="1"/>
</dbReference>
<proteinExistence type="predicted"/>
<dbReference type="AlphaFoldDB" id="A0A975BP77"/>
<gene>
    <name evidence="1" type="ORF">dnm_051540</name>
</gene>
<reference evidence="1" key="1">
    <citation type="journal article" date="2021" name="Microb. Physiol.">
        <title>Proteogenomic Insights into the Physiology of Marine, Sulfate-Reducing, Filamentous Desulfonema limicola and Desulfonema magnum.</title>
        <authorList>
            <person name="Schnaars V."/>
            <person name="Wohlbrand L."/>
            <person name="Scheve S."/>
            <person name="Hinrichs C."/>
            <person name="Reinhardt R."/>
            <person name="Rabus R."/>
        </authorList>
    </citation>
    <scope>NUCLEOTIDE SEQUENCE</scope>
    <source>
        <strain evidence="1">4be13</strain>
    </source>
</reference>
<dbReference type="GO" id="GO:0005198">
    <property type="term" value="F:structural molecule activity"/>
    <property type="evidence" value="ECO:0007669"/>
    <property type="project" value="InterPro"/>
</dbReference>
<keyword evidence="2" id="KW-1185">Reference proteome</keyword>
<evidence type="ECO:0000313" key="1">
    <source>
        <dbReference type="EMBL" id="QTA89106.1"/>
    </source>
</evidence>
<dbReference type="Proteomes" id="UP000663722">
    <property type="component" value="Chromosome"/>
</dbReference>
<name>A0A975BP77_9BACT</name>
<sequence>MAKALSRDPYKNFRFKVYFDSDEEKSLVAYVNNVSGLSWSVDVVSYGEGGNYQSQRKVPGQISYEPVTLSRGITADNKFKDWAEAVWNYSNNNQLKGLRKRLIIALCDEKGEIAVKYTLEKCWVSGYNTLPELSADDNAIAIEEITVEHEGWTHEVLGTSAEEGARKRPA</sequence>
<evidence type="ECO:0000313" key="2">
    <source>
        <dbReference type="Proteomes" id="UP000663722"/>
    </source>
</evidence>